<protein>
    <submittedName>
        <fullName evidence="8 9">Small integral membrane protein 22</fullName>
    </submittedName>
</protein>
<dbReference type="PANTHER" id="PTHR36982">
    <property type="entry name" value="CLCA DOMAIN-CONTAINING PROTEIN"/>
    <property type="match status" value="1"/>
</dbReference>
<sequence length="83" mass="9397">MGALEEELQDTVQDVLGKLKSRQLFQSSWDTAAFAVFLVFVGTVLLLMLLVLLHCCCSCGRHRRPSRPQKDHRRGMDNLALEP</sequence>
<dbReference type="GO" id="GO:0042127">
    <property type="term" value="P:regulation of cell population proliferation"/>
    <property type="evidence" value="ECO:0007669"/>
    <property type="project" value="TreeGrafter"/>
</dbReference>
<reference evidence="8" key="1">
    <citation type="submission" date="2025-04" db="UniProtKB">
        <authorList>
            <consortium name="RefSeq"/>
        </authorList>
    </citation>
    <scope>IDENTIFICATION</scope>
</reference>
<dbReference type="GeneID" id="103112590"/>
<organism evidence="7 8">
    <name type="scientific">Erinaceus europaeus</name>
    <name type="common">Western European hedgehog</name>
    <dbReference type="NCBI Taxonomy" id="9365"/>
    <lineage>
        <taxon>Eukaryota</taxon>
        <taxon>Metazoa</taxon>
        <taxon>Chordata</taxon>
        <taxon>Craniata</taxon>
        <taxon>Vertebrata</taxon>
        <taxon>Euteleostomi</taxon>
        <taxon>Mammalia</taxon>
        <taxon>Eutheria</taxon>
        <taxon>Laurasiatheria</taxon>
        <taxon>Eulipotyphla</taxon>
        <taxon>Erinaceidae</taxon>
        <taxon>Erinaceinae</taxon>
        <taxon>Erinaceus</taxon>
    </lineage>
</organism>
<keyword evidence="7" id="KW-1185">Reference proteome</keyword>
<dbReference type="RefSeq" id="XP_060028438.1">
    <property type="nucleotide sequence ID" value="XM_060172455.1"/>
</dbReference>
<keyword evidence="2 6" id="KW-0812">Transmembrane</keyword>
<evidence type="ECO:0000256" key="4">
    <source>
        <dbReference type="ARBA" id="ARBA00023136"/>
    </source>
</evidence>
<evidence type="ECO:0000256" key="1">
    <source>
        <dbReference type="ARBA" id="ARBA00004167"/>
    </source>
</evidence>
<evidence type="ECO:0000256" key="5">
    <source>
        <dbReference type="SAM" id="MobiDB-lite"/>
    </source>
</evidence>
<feature type="region of interest" description="Disordered" evidence="5">
    <location>
        <begin position="60"/>
        <end position="83"/>
    </location>
</feature>
<dbReference type="CTD" id="440335"/>
<comment type="subcellular location">
    <subcellularLocation>
        <location evidence="1">Membrane</location>
        <topology evidence="1">Single-pass membrane protein</topology>
    </subcellularLocation>
</comment>
<dbReference type="Proteomes" id="UP001652624">
    <property type="component" value="Chromosome 15"/>
</dbReference>
<feature type="transmembrane region" description="Helical" evidence="6">
    <location>
        <begin position="32"/>
        <end position="57"/>
    </location>
</feature>
<dbReference type="AlphaFoldDB" id="A0A1S3WAP6"/>
<dbReference type="RefSeq" id="XP_016043139.1">
    <property type="nucleotide sequence ID" value="XM_016187653.1"/>
</dbReference>
<dbReference type="InterPro" id="IPR031671">
    <property type="entry name" value="SMIM5/18/22"/>
</dbReference>
<keyword evidence="4 6" id="KW-0472">Membrane</keyword>
<evidence type="ECO:0000313" key="8">
    <source>
        <dbReference type="RefSeq" id="XP_016043139.1"/>
    </source>
</evidence>
<name>A0A1S3WAP6_ERIEU</name>
<keyword evidence="3 6" id="KW-1133">Transmembrane helix</keyword>
<dbReference type="Pfam" id="PF15831">
    <property type="entry name" value="SMIM5_18_22"/>
    <property type="match status" value="1"/>
</dbReference>
<evidence type="ECO:0000256" key="2">
    <source>
        <dbReference type="ARBA" id="ARBA00022692"/>
    </source>
</evidence>
<proteinExistence type="predicted"/>
<dbReference type="GO" id="GO:0016020">
    <property type="term" value="C:membrane"/>
    <property type="evidence" value="ECO:0007669"/>
    <property type="project" value="UniProtKB-SubCell"/>
</dbReference>
<evidence type="ECO:0000256" key="6">
    <source>
        <dbReference type="SAM" id="Phobius"/>
    </source>
</evidence>
<feature type="compositionally biased region" description="Basic residues" evidence="5">
    <location>
        <begin position="60"/>
        <end position="73"/>
    </location>
</feature>
<dbReference type="CDD" id="cd20255">
    <property type="entry name" value="CASIMO1_SMIM22"/>
    <property type="match status" value="1"/>
</dbReference>
<gene>
    <name evidence="8 9" type="primary">SMIM22</name>
</gene>
<accession>A0A1S3WAP6</accession>
<dbReference type="PANTHER" id="PTHR36982:SF3">
    <property type="entry name" value="SMALL INTEGRAL MEMBRANE PROTEIN 22"/>
    <property type="match status" value="1"/>
</dbReference>
<dbReference type="OrthoDB" id="9666358at2759"/>
<evidence type="ECO:0000313" key="7">
    <source>
        <dbReference type="Proteomes" id="UP001652624"/>
    </source>
</evidence>
<evidence type="ECO:0000256" key="3">
    <source>
        <dbReference type="ARBA" id="ARBA00022989"/>
    </source>
</evidence>
<evidence type="ECO:0000313" key="9">
    <source>
        <dbReference type="RefSeq" id="XP_060028438.1"/>
    </source>
</evidence>
<dbReference type="InterPro" id="IPR053081">
    <property type="entry name" value="SIM_Modulators"/>
</dbReference>